<dbReference type="Gene3D" id="1.10.3720.10">
    <property type="entry name" value="MetI-like"/>
    <property type="match status" value="1"/>
</dbReference>
<keyword evidence="3" id="KW-1003">Cell membrane</keyword>
<dbReference type="RefSeq" id="WP_086965741.1">
    <property type="nucleotide sequence ID" value="NZ_FCOJ02000003.1"/>
</dbReference>
<dbReference type="PROSITE" id="PS50928">
    <property type="entry name" value="ABC_TM1"/>
    <property type="match status" value="1"/>
</dbReference>
<evidence type="ECO:0000256" key="3">
    <source>
        <dbReference type="ARBA" id="ARBA00022475"/>
    </source>
</evidence>
<keyword evidence="4 7" id="KW-0812">Transmembrane</keyword>
<sequence>MKTAQKLTAPAMQYKSSPSRLKRLFSRNNRDRMISIASPIVLLLVWQILAETGVIDERFFPAPSKVFGTFIALVNDGSLWDNTWATLQRLFWGTLAGGIPALLLGVAIGLSRPLRAVFDPLIAATYPVPKSAIFPLLLLICGLGEASKIVMVAIGVFFPVLINTATGVLEINKIYLDVGRNFRASRWQVFRTIALPGAVPHIMSGIKLGIGLGLMLIAIAEMIGSKSGLGYMIWNAWELLSVEQMYVGLLVIAALGYIISVVLTELERKLIPWKSSR</sequence>
<comment type="subcellular location">
    <subcellularLocation>
        <location evidence="1 7">Cell membrane</location>
        <topology evidence="1 7">Multi-pass membrane protein</topology>
    </subcellularLocation>
</comment>
<keyword evidence="10" id="KW-1185">Reference proteome</keyword>
<evidence type="ECO:0000259" key="8">
    <source>
        <dbReference type="PROSITE" id="PS50928"/>
    </source>
</evidence>
<feature type="transmembrane region" description="Helical" evidence="7">
    <location>
        <begin position="90"/>
        <end position="110"/>
    </location>
</feature>
<dbReference type="PANTHER" id="PTHR30151">
    <property type="entry name" value="ALKANE SULFONATE ABC TRANSPORTER-RELATED, MEMBRANE SUBUNIT"/>
    <property type="match status" value="1"/>
</dbReference>
<dbReference type="Proteomes" id="UP000054596">
    <property type="component" value="Unassembled WGS sequence"/>
</dbReference>
<dbReference type="SUPFAM" id="SSF161098">
    <property type="entry name" value="MetI-like"/>
    <property type="match status" value="1"/>
</dbReference>
<evidence type="ECO:0000256" key="2">
    <source>
        <dbReference type="ARBA" id="ARBA00022448"/>
    </source>
</evidence>
<feature type="domain" description="ABC transmembrane type-1" evidence="8">
    <location>
        <begin position="87"/>
        <end position="267"/>
    </location>
</feature>
<reference evidence="9" key="1">
    <citation type="submission" date="2016-01" db="EMBL/GenBank/DDBJ databases">
        <authorList>
            <person name="Peeters C."/>
        </authorList>
    </citation>
    <scope>NUCLEOTIDE SEQUENCE [LARGE SCALE GENOMIC DNA]</scope>
    <source>
        <strain evidence="9">LMG 29325</strain>
    </source>
</reference>
<dbReference type="GO" id="GO:0055085">
    <property type="term" value="P:transmembrane transport"/>
    <property type="evidence" value="ECO:0007669"/>
    <property type="project" value="InterPro"/>
</dbReference>
<dbReference type="AlphaFoldDB" id="A0A157ZHF9"/>
<protein>
    <submittedName>
        <fullName evidence="9">Aliphatic sulfonates transport permease</fullName>
    </submittedName>
</protein>
<dbReference type="GO" id="GO:0010438">
    <property type="term" value="P:cellular response to sulfur starvation"/>
    <property type="evidence" value="ECO:0007669"/>
    <property type="project" value="TreeGrafter"/>
</dbReference>
<evidence type="ECO:0000256" key="1">
    <source>
        <dbReference type="ARBA" id="ARBA00004651"/>
    </source>
</evidence>
<comment type="caution">
    <text evidence="9">The sequence shown here is derived from an EMBL/GenBank/DDBJ whole genome shotgun (WGS) entry which is preliminary data.</text>
</comment>
<comment type="similarity">
    <text evidence="7">Belongs to the binding-protein-dependent transport system permease family.</text>
</comment>
<name>A0A157ZHF9_9BURK</name>
<evidence type="ECO:0000313" key="10">
    <source>
        <dbReference type="Proteomes" id="UP000054596"/>
    </source>
</evidence>
<evidence type="ECO:0000256" key="6">
    <source>
        <dbReference type="ARBA" id="ARBA00023136"/>
    </source>
</evidence>
<dbReference type="InterPro" id="IPR000515">
    <property type="entry name" value="MetI-like"/>
</dbReference>
<dbReference type="OrthoDB" id="8859188at2"/>
<gene>
    <name evidence="9" type="ORF">AWB82_00703</name>
</gene>
<dbReference type="EMBL" id="FCOJ02000003">
    <property type="protein sequence ID" value="SAK44943.1"/>
    <property type="molecule type" value="Genomic_DNA"/>
</dbReference>
<evidence type="ECO:0000256" key="4">
    <source>
        <dbReference type="ARBA" id="ARBA00022692"/>
    </source>
</evidence>
<accession>A0A157ZHF9</accession>
<evidence type="ECO:0000256" key="7">
    <source>
        <dbReference type="RuleBase" id="RU363032"/>
    </source>
</evidence>
<evidence type="ECO:0000313" key="9">
    <source>
        <dbReference type="EMBL" id="SAK44943.1"/>
    </source>
</evidence>
<organism evidence="9 10">
    <name type="scientific">Caballeronia glebae</name>
    <dbReference type="NCBI Taxonomy" id="1777143"/>
    <lineage>
        <taxon>Bacteria</taxon>
        <taxon>Pseudomonadati</taxon>
        <taxon>Pseudomonadota</taxon>
        <taxon>Betaproteobacteria</taxon>
        <taxon>Burkholderiales</taxon>
        <taxon>Burkholderiaceae</taxon>
        <taxon>Caballeronia</taxon>
    </lineage>
</organism>
<dbReference type="CDD" id="cd06261">
    <property type="entry name" value="TM_PBP2"/>
    <property type="match status" value="1"/>
</dbReference>
<dbReference type="STRING" id="1777143.AWB82_00703"/>
<keyword evidence="5 7" id="KW-1133">Transmembrane helix</keyword>
<dbReference type="Pfam" id="PF00528">
    <property type="entry name" value="BPD_transp_1"/>
    <property type="match status" value="1"/>
</dbReference>
<feature type="transmembrane region" description="Helical" evidence="7">
    <location>
        <begin position="193"/>
        <end position="224"/>
    </location>
</feature>
<dbReference type="InterPro" id="IPR035906">
    <property type="entry name" value="MetI-like_sf"/>
</dbReference>
<dbReference type="PANTHER" id="PTHR30151:SF25">
    <property type="entry name" value="TAURINE TRANSPORT SYSTEM PERMEASE PROTEIN TAUC"/>
    <property type="match status" value="1"/>
</dbReference>
<keyword evidence="6 7" id="KW-0472">Membrane</keyword>
<feature type="transmembrane region" description="Helical" evidence="7">
    <location>
        <begin position="244"/>
        <end position="264"/>
    </location>
</feature>
<dbReference type="GO" id="GO:0005886">
    <property type="term" value="C:plasma membrane"/>
    <property type="evidence" value="ECO:0007669"/>
    <property type="project" value="UniProtKB-SubCell"/>
</dbReference>
<feature type="transmembrane region" description="Helical" evidence="7">
    <location>
        <begin position="149"/>
        <end position="172"/>
    </location>
</feature>
<feature type="transmembrane region" description="Helical" evidence="7">
    <location>
        <begin position="122"/>
        <end position="143"/>
    </location>
</feature>
<proteinExistence type="inferred from homology"/>
<keyword evidence="2 7" id="KW-0813">Transport</keyword>
<evidence type="ECO:0000256" key="5">
    <source>
        <dbReference type="ARBA" id="ARBA00022989"/>
    </source>
</evidence>